<sequence length="258" mass="28797">MPSTTKEYKSTDGTPLVRLEFDEAKRIWVLVMLGKETPDNRMSHVLIKQGILPALRDVRQQWKDWVASEDTGKGAALVTTAEVSNKIFSNGLDLFNAIADPYFFNEYLNAMYYELLTFPIPTVAAVGGHAFAAGSCLAFAHDYRVMNAKRGYICLNEIEFGAKIPRGMYGAIKSVISSKILQRKLILEGHRFSGKEALDFGMVDAVADGAEATLEAAIAMADNLRSRSIKNAWQMNKELIYDDMLSMQFEPMHLTVKL</sequence>
<dbReference type="PANTHER" id="PTHR11941:SF75">
    <property type="entry name" value="ENOYL-COA HYDRATASE_ISOMERASE FAMILY PROTEIN"/>
    <property type="match status" value="1"/>
</dbReference>
<dbReference type="SUPFAM" id="SSF52096">
    <property type="entry name" value="ClpP/crotonase"/>
    <property type="match status" value="1"/>
</dbReference>
<proteinExistence type="predicted"/>
<dbReference type="Pfam" id="PF00378">
    <property type="entry name" value="ECH_1"/>
    <property type="match status" value="1"/>
</dbReference>
<dbReference type="VEuPathDB" id="FungiDB:Malapachy_1777"/>
<dbReference type="CDD" id="cd06558">
    <property type="entry name" value="crotonase-like"/>
    <property type="match status" value="1"/>
</dbReference>
<dbReference type="InterPro" id="IPR029045">
    <property type="entry name" value="ClpP/crotonase-like_dom_sf"/>
</dbReference>
<evidence type="ECO:0000313" key="2">
    <source>
        <dbReference type="Proteomes" id="UP000037751"/>
    </source>
</evidence>
<gene>
    <name evidence="1" type="ORF">Malapachy_1777</name>
</gene>
<dbReference type="GO" id="GO:0004165">
    <property type="term" value="F:delta(3)-delta(2)-enoyl-CoA isomerase activity"/>
    <property type="evidence" value="ECO:0007669"/>
    <property type="project" value="TreeGrafter"/>
</dbReference>
<evidence type="ECO:0000313" key="1">
    <source>
        <dbReference type="EMBL" id="KOS13705.1"/>
    </source>
</evidence>
<dbReference type="Proteomes" id="UP000037751">
    <property type="component" value="Unassembled WGS sequence"/>
</dbReference>
<protein>
    <submittedName>
        <fullName evidence="1">Enoyl-hydratase</fullName>
    </submittedName>
</protein>
<comment type="caution">
    <text evidence="1">The sequence shown here is derived from an EMBL/GenBank/DDBJ whole genome shotgun (WGS) entry which is preliminary data.</text>
</comment>
<dbReference type="GeneID" id="28728150"/>
<dbReference type="AlphaFoldDB" id="A0A0M9VP00"/>
<keyword evidence="2" id="KW-1185">Reference proteome</keyword>
<dbReference type="Gene3D" id="3.90.226.10">
    <property type="entry name" value="2-enoyl-CoA Hydratase, Chain A, domain 1"/>
    <property type="match status" value="1"/>
</dbReference>
<dbReference type="InterPro" id="IPR001753">
    <property type="entry name" value="Enoyl-CoA_hydra/iso"/>
</dbReference>
<dbReference type="GO" id="GO:0006635">
    <property type="term" value="P:fatty acid beta-oxidation"/>
    <property type="evidence" value="ECO:0007669"/>
    <property type="project" value="TreeGrafter"/>
</dbReference>
<dbReference type="STRING" id="77020.A0A0M9VP00"/>
<dbReference type="RefSeq" id="XP_017991337.1">
    <property type="nucleotide sequence ID" value="XM_018136275.1"/>
</dbReference>
<accession>A0A0M9VP00</accession>
<reference evidence="1 2" key="1">
    <citation type="submission" date="2015-07" db="EMBL/GenBank/DDBJ databases">
        <title>Draft Genome Sequence of Malassezia furfur CBS1878 and Malassezia pachydermatis CBS1879.</title>
        <authorList>
            <person name="Triana S."/>
            <person name="Ohm R."/>
            <person name="Gonzalez A."/>
            <person name="DeCock H."/>
            <person name="Restrepo S."/>
            <person name="Celis A."/>
        </authorList>
    </citation>
    <scope>NUCLEOTIDE SEQUENCE [LARGE SCALE GENOMIC DNA]</scope>
    <source>
        <strain evidence="1 2">CBS 1879</strain>
    </source>
</reference>
<dbReference type="PANTHER" id="PTHR11941">
    <property type="entry name" value="ENOYL-COA HYDRATASE-RELATED"/>
    <property type="match status" value="1"/>
</dbReference>
<dbReference type="GO" id="GO:0005777">
    <property type="term" value="C:peroxisome"/>
    <property type="evidence" value="ECO:0007669"/>
    <property type="project" value="TreeGrafter"/>
</dbReference>
<dbReference type="EMBL" id="LGAV01000005">
    <property type="protein sequence ID" value="KOS13705.1"/>
    <property type="molecule type" value="Genomic_DNA"/>
</dbReference>
<organism evidence="1 2">
    <name type="scientific">Malassezia pachydermatis</name>
    <dbReference type="NCBI Taxonomy" id="77020"/>
    <lineage>
        <taxon>Eukaryota</taxon>
        <taxon>Fungi</taxon>
        <taxon>Dikarya</taxon>
        <taxon>Basidiomycota</taxon>
        <taxon>Ustilaginomycotina</taxon>
        <taxon>Malasseziomycetes</taxon>
        <taxon>Malasseziales</taxon>
        <taxon>Malasseziaceae</taxon>
        <taxon>Malassezia</taxon>
    </lineage>
</organism>
<dbReference type="OrthoDB" id="1696280at2759"/>
<name>A0A0M9VP00_9BASI</name>